<dbReference type="SMART" id="SM00490">
    <property type="entry name" value="HELICc"/>
    <property type="match status" value="1"/>
</dbReference>
<comment type="caution">
    <text evidence="3">The sequence shown here is derived from an EMBL/GenBank/DDBJ whole genome shotgun (WGS) entry which is preliminary data.</text>
</comment>
<evidence type="ECO:0000313" key="3">
    <source>
        <dbReference type="EMBL" id="GAA4282741.1"/>
    </source>
</evidence>
<dbReference type="PROSITE" id="PS51192">
    <property type="entry name" value="HELICASE_ATP_BIND_1"/>
    <property type="match status" value="1"/>
</dbReference>
<dbReference type="Gene3D" id="3.40.50.300">
    <property type="entry name" value="P-loop containing nucleotide triphosphate hydrolases"/>
    <property type="match status" value="2"/>
</dbReference>
<dbReference type="Pfam" id="PF04851">
    <property type="entry name" value="ResIII"/>
    <property type="match status" value="1"/>
</dbReference>
<dbReference type="CDD" id="cd18799">
    <property type="entry name" value="SF2_C_EcoAI-like"/>
    <property type="match status" value="1"/>
</dbReference>
<accession>A0ABP8EFN7</accession>
<keyword evidence="3" id="KW-0067">ATP-binding</keyword>
<feature type="domain" description="Helicase ATP-binding" evidence="1">
    <location>
        <begin position="318"/>
        <end position="474"/>
    </location>
</feature>
<gene>
    <name evidence="3" type="ORF">GCM10022261_02720</name>
</gene>
<keyword evidence="3" id="KW-0378">Hydrolase</keyword>
<evidence type="ECO:0000259" key="2">
    <source>
        <dbReference type="PROSITE" id="PS51194"/>
    </source>
</evidence>
<dbReference type="Pfam" id="PF00271">
    <property type="entry name" value="Helicase_C"/>
    <property type="match status" value="1"/>
</dbReference>
<dbReference type="SUPFAM" id="SSF56024">
    <property type="entry name" value="Phospholipase D/nuclease"/>
    <property type="match status" value="1"/>
</dbReference>
<keyword evidence="3" id="KW-0547">Nucleotide-binding</keyword>
<dbReference type="Proteomes" id="UP001501586">
    <property type="component" value="Unassembled WGS sequence"/>
</dbReference>
<feature type="domain" description="Helicase C-terminal" evidence="2">
    <location>
        <begin position="535"/>
        <end position="691"/>
    </location>
</feature>
<dbReference type="InterPro" id="IPR027417">
    <property type="entry name" value="P-loop_NTPase"/>
</dbReference>
<dbReference type="Pfam" id="PF11907">
    <property type="entry name" value="DUF3427"/>
    <property type="match status" value="1"/>
</dbReference>
<dbReference type="InterPro" id="IPR006935">
    <property type="entry name" value="Helicase/UvrB_N"/>
</dbReference>
<organism evidence="3 4">
    <name type="scientific">Brevibacterium daeguense</name>
    <dbReference type="NCBI Taxonomy" id="909936"/>
    <lineage>
        <taxon>Bacteria</taxon>
        <taxon>Bacillati</taxon>
        <taxon>Actinomycetota</taxon>
        <taxon>Actinomycetes</taxon>
        <taxon>Micrococcales</taxon>
        <taxon>Brevibacteriaceae</taxon>
        <taxon>Brevibacterium</taxon>
    </lineage>
</organism>
<dbReference type="CDD" id="cd09203">
    <property type="entry name" value="PLDc_N_DEXD_b1"/>
    <property type="match status" value="1"/>
</dbReference>
<dbReference type="InterPro" id="IPR014001">
    <property type="entry name" value="Helicase_ATP-bd"/>
</dbReference>
<name>A0ABP8EFN7_9MICO</name>
<dbReference type="Gene3D" id="3.30.870.10">
    <property type="entry name" value="Endonuclease Chain A"/>
    <property type="match status" value="1"/>
</dbReference>
<dbReference type="PANTHER" id="PTHR47962:SF7">
    <property type="entry name" value="MITOCHONDRIAL ATP-DEPENDENT HELICASE IRC3-RELATED"/>
    <property type="match status" value="1"/>
</dbReference>
<dbReference type="PROSITE" id="PS51194">
    <property type="entry name" value="HELICASE_CTER"/>
    <property type="match status" value="1"/>
</dbReference>
<keyword evidence="3" id="KW-0347">Helicase</keyword>
<dbReference type="Pfam" id="PF13091">
    <property type="entry name" value="PLDc_2"/>
    <property type="match status" value="1"/>
</dbReference>
<dbReference type="InterPro" id="IPR021835">
    <property type="entry name" value="DUF3427"/>
</dbReference>
<keyword evidence="4" id="KW-1185">Reference proteome</keyword>
<dbReference type="SMART" id="SM00487">
    <property type="entry name" value="DEXDc"/>
    <property type="match status" value="1"/>
</dbReference>
<sequence length="1041" mass="117232">MNELVPGLHETLIDQGLNDVLRHHPALNSRTSEVDSADSPHSLAVHLTSRIAQSLEALRPEQRVGLANRLLAQLPEADPRDELVEGPQLLTDVFELDTLPPRRPSTPLSDVALLTNSPHDPQLASELRLEMASADRIELLCSFVKWSGIRLIEESLNEARRRNVPIRVLTTTYIGATERKALDRLVREFNAEVKVNYDFTTTHLHAKAWLFHRKTGYDTAYVGSSNLSRAALLDGLEWNVRISQVATPALMDKFQNTFDSYWASENFDEYRPDRDGERLDRALALGSGSTASAEISISNLDVRPFPHQKKMLDELEAERVIHGRHKNLLVAATGTGKTVVAALDYQRFALEAGKPPRLLFVAHRKEILDQARRTYCDVLKDGSFGELMVDGAVPQVRDHVFASVASLSRENTLDQWDPKHFDVVVIDEFHHASAPTYRRILNHFDPEELLGLTATPERADGRNVAVDFFDGKIASELRLWEALESQLLAPFHYFGLSDGTDLRALRFQRGRYDVNELSNLYTGNTARTAKILAALADKVVDPTKMRALGFCVSVDHAHYMAQQFTRAGIASVALSGESTDRDRTEGLQKLKRGEVACIFTVDLFNEGVDIPEVDTVIMLRPTQSATIFLQQLGRGLRKALNKSVLTVLDFVGHQHKDFRFDIKLRALTGLSRRRLVHATEQGFPFLPPGSQIVLDRVAREEVLGNLKSHLQLTTKSLISDIREHKPPNVSVADYQLADYLHESDRSLPDIYSPSNRTFAGDKRAATWLAVRDWAFPQNARIDYSTEDLLLRRARSLTHVDDPARIAAYRRLLTTPRFDSSVLRDPFAAMLYYSLYVDGSRDRLVEGMNEIAGSKAMREELLGLLDVLEASARNLPRPLSGHLEHYPLKSHARYSREELLAGLGIGTVENGTPRSVREGVKWIEAARTDVLLVTLQKSEADYSPTTLYRDFAINERLFHWESQSTTRAESRTGRRYISHDQEGSQVVLFVRRAKNGDIGIEPYTCLGIVHYRSHQGSRPMQITWELDRAMPPDLFLEARAVA</sequence>
<dbReference type="PANTHER" id="PTHR47962">
    <property type="entry name" value="ATP-DEPENDENT HELICASE LHR-RELATED-RELATED"/>
    <property type="match status" value="1"/>
</dbReference>
<dbReference type="InterPro" id="IPR001650">
    <property type="entry name" value="Helicase_C-like"/>
</dbReference>
<dbReference type="RefSeq" id="WP_236865284.1">
    <property type="nucleotide sequence ID" value="NZ_BAABAZ010000003.1"/>
</dbReference>
<dbReference type="InterPro" id="IPR052511">
    <property type="entry name" value="ATP-dep_Helicase"/>
</dbReference>
<dbReference type="CDD" id="cd18032">
    <property type="entry name" value="DEXHc_RE_I_III_res"/>
    <property type="match status" value="1"/>
</dbReference>
<evidence type="ECO:0000259" key="1">
    <source>
        <dbReference type="PROSITE" id="PS51192"/>
    </source>
</evidence>
<dbReference type="InterPro" id="IPR025202">
    <property type="entry name" value="PLD-like_dom"/>
</dbReference>
<dbReference type="SUPFAM" id="SSF52540">
    <property type="entry name" value="P-loop containing nucleoside triphosphate hydrolases"/>
    <property type="match status" value="1"/>
</dbReference>
<protein>
    <submittedName>
        <fullName evidence="3">DEAD/DEAH box helicase</fullName>
    </submittedName>
</protein>
<dbReference type="GO" id="GO:0004386">
    <property type="term" value="F:helicase activity"/>
    <property type="evidence" value="ECO:0007669"/>
    <property type="project" value="UniProtKB-KW"/>
</dbReference>
<evidence type="ECO:0000313" key="4">
    <source>
        <dbReference type="Proteomes" id="UP001501586"/>
    </source>
</evidence>
<dbReference type="EMBL" id="BAABAZ010000003">
    <property type="protein sequence ID" value="GAA4282741.1"/>
    <property type="molecule type" value="Genomic_DNA"/>
</dbReference>
<proteinExistence type="predicted"/>
<reference evidence="4" key="1">
    <citation type="journal article" date="2019" name="Int. J. Syst. Evol. Microbiol.">
        <title>The Global Catalogue of Microorganisms (GCM) 10K type strain sequencing project: providing services to taxonomists for standard genome sequencing and annotation.</title>
        <authorList>
            <consortium name="The Broad Institute Genomics Platform"/>
            <consortium name="The Broad Institute Genome Sequencing Center for Infectious Disease"/>
            <person name="Wu L."/>
            <person name="Ma J."/>
        </authorList>
    </citation>
    <scope>NUCLEOTIDE SEQUENCE [LARGE SCALE GENOMIC DNA]</scope>
    <source>
        <strain evidence="4">JCM 17458</strain>
    </source>
</reference>